<evidence type="ECO:0000256" key="6">
    <source>
        <dbReference type="ARBA" id="ARBA00022984"/>
    </source>
</evidence>
<feature type="transmembrane region" description="Helical" evidence="18">
    <location>
        <begin position="329"/>
        <end position="354"/>
    </location>
</feature>
<feature type="region of interest" description="Disordered" evidence="17">
    <location>
        <begin position="1"/>
        <end position="21"/>
    </location>
</feature>
<evidence type="ECO:0000256" key="11">
    <source>
        <dbReference type="ARBA" id="ARBA00038053"/>
    </source>
</evidence>
<comment type="catalytic activity">
    <reaction evidence="15">
        <text>[GlcNAc-(1-&gt;4)-Mur2Ac(oyl-L-Ala-gamma-D-Glu-L-Lys-D-Ala-D-Ala)](n)-di-trans,octa-cis-undecaprenyl diphosphate + beta-D-GlcNAc-(1-&gt;4)-Mur2Ac(oyl-L-Ala-gamma-D-Glu-L-Lys-D-Ala-D-Ala)-di-trans,octa-cis-undecaprenyl diphosphate = [GlcNAc-(1-&gt;4)-Mur2Ac(oyl-L-Ala-gamma-D-Glu-L-Lys-D-Ala-D-Ala)](n+1)-di-trans,octa-cis-undecaprenyl diphosphate + di-trans,octa-cis-undecaprenyl diphosphate + H(+)</text>
        <dbReference type="Rhea" id="RHEA:23708"/>
        <dbReference type="Rhea" id="RHEA-COMP:9602"/>
        <dbReference type="Rhea" id="RHEA-COMP:9603"/>
        <dbReference type="ChEBI" id="CHEBI:15378"/>
        <dbReference type="ChEBI" id="CHEBI:58405"/>
        <dbReference type="ChEBI" id="CHEBI:60033"/>
        <dbReference type="ChEBI" id="CHEBI:78435"/>
        <dbReference type="EC" id="2.4.99.28"/>
    </reaction>
</comment>
<accession>A0A9D2PCV7</accession>
<dbReference type="PANTHER" id="PTHR30474:SF2">
    <property type="entry name" value="PEPTIDOGLYCAN GLYCOSYLTRANSFERASE FTSW-RELATED"/>
    <property type="match status" value="1"/>
</dbReference>
<evidence type="ECO:0000256" key="1">
    <source>
        <dbReference type="ARBA" id="ARBA00004141"/>
    </source>
</evidence>
<keyword evidence="2" id="KW-0328">Glycosyltransferase</keyword>
<dbReference type="GO" id="GO:0015648">
    <property type="term" value="F:lipid-linked peptidoglycan transporter activity"/>
    <property type="evidence" value="ECO:0007669"/>
    <property type="project" value="TreeGrafter"/>
</dbReference>
<evidence type="ECO:0000256" key="8">
    <source>
        <dbReference type="ARBA" id="ARBA00023136"/>
    </source>
</evidence>
<evidence type="ECO:0000256" key="12">
    <source>
        <dbReference type="ARBA" id="ARBA00041185"/>
    </source>
</evidence>
<dbReference type="GO" id="GO:0005886">
    <property type="term" value="C:plasma membrane"/>
    <property type="evidence" value="ECO:0007669"/>
    <property type="project" value="TreeGrafter"/>
</dbReference>
<dbReference type="GO" id="GO:0051301">
    <property type="term" value="P:cell division"/>
    <property type="evidence" value="ECO:0007669"/>
    <property type="project" value="InterPro"/>
</dbReference>
<evidence type="ECO:0000256" key="3">
    <source>
        <dbReference type="ARBA" id="ARBA00022679"/>
    </source>
</evidence>
<evidence type="ECO:0000256" key="10">
    <source>
        <dbReference type="ARBA" id="ARBA00033270"/>
    </source>
</evidence>
<evidence type="ECO:0000256" key="17">
    <source>
        <dbReference type="SAM" id="MobiDB-lite"/>
    </source>
</evidence>
<feature type="transmembrane region" description="Helical" evidence="18">
    <location>
        <begin position="96"/>
        <end position="116"/>
    </location>
</feature>
<dbReference type="AlphaFoldDB" id="A0A9D2PCV7"/>
<dbReference type="GO" id="GO:0008360">
    <property type="term" value="P:regulation of cell shape"/>
    <property type="evidence" value="ECO:0007669"/>
    <property type="project" value="UniProtKB-KW"/>
</dbReference>
<evidence type="ECO:0000256" key="9">
    <source>
        <dbReference type="ARBA" id="ARBA00032370"/>
    </source>
</evidence>
<dbReference type="EMBL" id="DWWL01000047">
    <property type="protein sequence ID" value="HJC47869.1"/>
    <property type="molecule type" value="Genomic_DNA"/>
</dbReference>
<feature type="transmembrane region" description="Helical" evidence="18">
    <location>
        <begin position="165"/>
        <end position="198"/>
    </location>
</feature>
<evidence type="ECO:0000256" key="5">
    <source>
        <dbReference type="ARBA" id="ARBA00022960"/>
    </source>
</evidence>
<evidence type="ECO:0000256" key="16">
    <source>
        <dbReference type="ARBA" id="ARBA00049966"/>
    </source>
</evidence>
<dbReference type="GO" id="GO:0009252">
    <property type="term" value="P:peptidoglycan biosynthetic process"/>
    <property type="evidence" value="ECO:0007669"/>
    <property type="project" value="UniProtKB-KW"/>
</dbReference>
<gene>
    <name evidence="19" type="ORF">IAA04_07440</name>
</gene>
<evidence type="ECO:0000256" key="2">
    <source>
        <dbReference type="ARBA" id="ARBA00022676"/>
    </source>
</evidence>
<keyword evidence="6" id="KW-0573">Peptidoglycan synthesis</keyword>
<evidence type="ECO:0000313" key="20">
    <source>
        <dbReference type="Proteomes" id="UP000823883"/>
    </source>
</evidence>
<dbReference type="InterPro" id="IPR001182">
    <property type="entry name" value="FtsW/RodA"/>
</dbReference>
<feature type="transmembrane region" description="Helical" evidence="18">
    <location>
        <begin position="291"/>
        <end position="317"/>
    </location>
</feature>
<organism evidence="19 20">
    <name type="scientific">Candidatus Lachnoclostridium pullistercoris</name>
    <dbReference type="NCBI Taxonomy" id="2838632"/>
    <lineage>
        <taxon>Bacteria</taxon>
        <taxon>Bacillati</taxon>
        <taxon>Bacillota</taxon>
        <taxon>Clostridia</taxon>
        <taxon>Lachnospirales</taxon>
        <taxon>Lachnospiraceae</taxon>
    </lineage>
</organism>
<dbReference type="GO" id="GO:0032153">
    <property type="term" value="C:cell division site"/>
    <property type="evidence" value="ECO:0007669"/>
    <property type="project" value="TreeGrafter"/>
</dbReference>
<evidence type="ECO:0000256" key="15">
    <source>
        <dbReference type="ARBA" id="ARBA00049902"/>
    </source>
</evidence>
<comment type="similarity">
    <text evidence="11">Belongs to the SEDS family. FtsW subfamily.</text>
</comment>
<dbReference type="GO" id="GO:0008955">
    <property type="term" value="F:peptidoglycan glycosyltransferase activity"/>
    <property type="evidence" value="ECO:0007669"/>
    <property type="project" value="UniProtKB-EC"/>
</dbReference>
<evidence type="ECO:0000313" key="19">
    <source>
        <dbReference type="EMBL" id="HJC47869.1"/>
    </source>
</evidence>
<dbReference type="Proteomes" id="UP000823883">
    <property type="component" value="Unassembled WGS sequence"/>
</dbReference>
<evidence type="ECO:0000256" key="4">
    <source>
        <dbReference type="ARBA" id="ARBA00022692"/>
    </source>
</evidence>
<feature type="transmembrane region" description="Helical" evidence="18">
    <location>
        <begin position="204"/>
        <end position="232"/>
    </location>
</feature>
<name>A0A9D2PCV7_9FIRM</name>
<keyword evidence="5" id="KW-0133">Cell shape</keyword>
<proteinExistence type="inferred from homology"/>
<feature type="transmembrane region" description="Helical" evidence="18">
    <location>
        <begin position="71"/>
        <end position="89"/>
    </location>
</feature>
<evidence type="ECO:0000256" key="14">
    <source>
        <dbReference type="ARBA" id="ARBA00044770"/>
    </source>
</evidence>
<dbReference type="PANTHER" id="PTHR30474">
    <property type="entry name" value="CELL CYCLE PROTEIN"/>
    <property type="match status" value="1"/>
</dbReference>
<protein>
    <recommendedName>
        <fullName evidence="12">Probable peptidoglycan glycosyltransferase FtsW</fullName>
        <ecNumber evidence="14">2.4.99.28</ecNumber>
    </recommendedName>
    <alternativeName>
        <fullName evidence="13">Cell division protein FtsW</fullName>
    </alternativeName>
    <alternativeName>
        <fullName evidence="10">Cell wall polymerase</fullName>
    </alternativeName>
    <alternativeName>
        <fullName evidence="9">Peptidoglycan polymerase</fullName>
    </alternativeName>
</protein>
<dbReference type="EC" id="2.4.99.28" evidence="14"/>
<keyword evidence="3" id="KW-0808">Transferase</keyword>
<feature type="transmembrane region" description="Helical" evidence="18">
    <location>
        <begin position="28"/>
        <end position="51"/>
    </location>
</feature>
<keyword evidence="8 18" id="KW-0472">Membrane</keyword>
<evidence type="ECO:0000256" key="7">
    <source>
        <dbReference type="ARBA" id="ARBA00022989"/>
    </source>
</evidence>
<feature type="transmembrane region" description="Helical" evidence="18">
    <location>
        <begin position="366"/>
        <end position="387"/>
    </location>
</feature>
<sequence length="395" mass="43088">MAGRQQQVRQEERPPQTQPRKKKRVRRFYNYSLLFTVIFVTVFGLIMIYSASSYTAQLMYGDAGYFMKKQALIAAGGLVVMVIISKINYHFFAKFAALAYVMSYVFMIAVSLFGRVVNGKRRWLGVGPLSFQPTEFVKVALIVTLAVVITRMGGHINRFKNMVMVGVMALPLAVLVAANNLSSGIIICGIVFVMLFVATKKKLIFGACVGAAGVVYCFAGQIGHALEAIGLLQSYQLERINVWLNPEAFSQEGGFQVLQGLYAIGSGGLLGKGLGESVQKMGFLPEAQNDMIFSIICEELGLFGAVSVIFIFLFMIYQFMIVANSAPDLFGALLVVGVMAHIAIQVILNIAVVTNSIPNTGITLPFISYGGTSVLFLMVEMGIVLSVSNQIKLEK</sequence>
<keyword evidence="4 18" id="KW-0812">Transmembrane</keyword>
<comment type="caution">
    <text evidence="19">The sequence shown here is derived from an EMBL/GenBank/DDBJ whole genome shotgun (WGS) entry which is preliminary data.</text>
</comment>
<keyword evidence="7 18" id="KW-1133">Transmembrane helix</keyword>
<comment type="subcellular location">
    <subcellularLocation>
        <location evidence="1">Membrane</location>
        <topology evidence="1">Multi-pass membrane protein</topology>
    </subcellularLocation>
</comment>
<dbReference type="Pfam" id="PF01098">
    <property type="entry name" value="FTSW_RODA_SPOVE"/>
    <property type="match status" value="1"/>
</dbReference>
<reference evidence="19" key="2">
    <citation type="submission" date="2021-04" db="EMBL/GenBank/DDBJ databases">
        <authorList>
            <person name="Gilroy R."/>
        </authorList>
    </citation>
    <scope>NUCLEOTIDE SEQUENCE</scope>
    <source>
        <strain evidence="19">CHK183-5548</strain>
    </source>
</reference>
<comment type="function">
    <text evidence="16">Peptidoglycan polymerase that is essential for cell division.</text>
</comment>
<evidence type="ECO:0000256" key="13">
    <source>
        <dbReference type="ARBA" id="ARBA00041418"/>
    </source>
</evidence>
<reference evidence="19" key="1">
    <citation type="journal article" date="2021" name="PeerJ">
        <title>Extensive microbial diversity within the chicken gut microbiome revealed by metagenomics and culture.</title>
        <authorList>
            <person name="Gilroy R."/>
            <person name="Ravi A."/>
            <person name="Getino M."/>
            <person name="Pursley I."/>
            <person name="Horton D.L."/>
            <person name="Alikhan N.F."/>
            <person name="Baker D."/>
            <person name="Gharbi K."/>
            <person name="Hall N."/>
            <person name="Watson M."/>
            <person name="Adriaenssens E.M."/>
            <person name="Foster-Nyarko E."/>
            <person name="Jarju S."/>
            <person name="Secka A."/>
            <person name="Antonio M."/>
            <person name="Oren A."/>
            <person name="Chaudhuri R.R."/>
            <person name="La Ragione R."/>
            <person name="Hildebrand F."/>
            <person name="Pallen M.J."/>
        </authorList>
    </citation>
    <scope>NUCLEOTIDE SEQUENCE</scope>
    <source>
        <strain evidence="19">CHK183-5548</strain>
    </source>
</reference>
<evidence type="ECO:0000256" key="18">
    <source>
        <dbReference type="SAM" id="Phobius"/>
    </source>
</evidence>